<reference evidence="2 3" key="1">
    <citation type="submission" date="2019-05" db="EMBL/GenBank/DDBJ databases">
        <title>Another draft genome of Portunus trituberculatus and its Hox gene families provides insights of decapod evolution.</title>
        <authorList>
            <person name="Jeong J.-H."/>
            <person name="Song I."/>
            <person name="Kim S."/>
            <person name="Choi T."/>
            <person name="Kim D."/>
            <person name="Ryu S."/>
            <person name="Kim W."/>
        </authorList>
    </citation>
    <scope>NUCLEOTIDE SEQUENCE [LARGE SCALE GENOMIC DNA]</scope>
    <source>
        <tissue evidence="2">Muscle</tissue>
    </source>
</reference>
<proteinExistence type="predicted"/>
<keyword evidence="3" id="KW-1185">Reference proteome</keyword>
<name>A0A5B7D5S6_PORTR</name>
<dbReference type="EMBL" id="VSRR010000518">
    <property type="protein sequence ID" value="MPC16593.1"/>
    <property type="molecule type" value="Genomic_DNA"/>
</dbReference>
<evidence type="ECO:0000256" key="1">
    <source>
        <dbReference type="SAM" id="MobiDB-lite"/>
    </source>
</evidence>
<sequence length="93" mass="10051">MIAVPHREGQYGSGRSLQHINASRGDAAHHEPPQHNTSPAAVLLVLTKSDNAFLEKLAQCPATAPSISPALGENLKQQTKCYSLFCLFIAPRM</sequence>
<gene>
    <name evidence="2" type="ORF">E2C01_009422</name>
</gene>
<organism evidence="2 3">
    <name type="scientific">Portunus trituberculatus</name>
    <name type="common">Swimming crab</name>
    <name type="synonym">Neptunus trituberculatus</name>
    <dbReference type="NCBI Taxonomy" id="210409"/>
    <lineage>
        <taxon>Eukaryota</taxon>
        <taxon>Metazoa</taxon>
        <taxon>Ecdysozoa</taxon>
        <taxon>Arthropoda</taxon>
        <taxon>Crustacea</taxon>
        <taxon>Multicrustacea</taxon>
        <taxon>Malacostraca</taxon>
        <taxon>Eumalacostraca</taxon>
        <taxon>Eucarida</taxon>
        <taxon>Decapoda</taxon>
        <taxon>Pleocyemata</taxon>
        <taxon>Brachyura</taxon>
        <taxon>Eubrachyura</taxon>
        <taxon>Portunoidea</taxon>
        <taxon>Portunidae</taxon>
        <taxon>Portuninae</taxon>
        <taxon>Portunus</taxon>
    </lineage>
</organism>
<dbReference type="Proteomes" id="UP000324222">
    <property type="component" value="Unassembled WGS sequence"/>
</dbReference>
<evidence type="ECO:0000313" key="3">
    <source>
        <dbReference type="Proteomes" id="UP000324222"/>
    </source>
</evidence>
<protein>
    <submittedName>
        <fullName evidence="2">Uncharacterized protein</fullName>
    </submittedName>
</protein>
<evidence type="ECO:0000313" key="2">
    <source>
        <dbReference type="EMBL" id="MPC16593.1"/>
    </source>
</evidence>
<comment type="caution">
    <text evidence="2">The sequence shown here is derived from an EMBL/GenBank/DDBJ whole genome shotgun (WGS) entry which is preliminary data.</text>
</comment>
<accession>A0A5B7D5S6</accession>
<dbReference type="AlphaFoldDB" id="A0A5B7D5S6"/>
<feature type="region of interest" description="Disordered" evidence="1">
    <location>
        <begin position="1"/>
        <end position="36"/>
    </location>
</feature>